<dbReference type="Gene3D" id="2.130.10.10">
    <property type="entry name" value="YVTN repeat-like/Quinoprotein amine dehydrogenase"/>
    <property type="match status" value="2"/>
</dbReference>
<evidence type="ECO:0000256" key="4">
    <source>
        <dbReference type="PROSITE-ProRule" id="PRU00175"/>
    </source>
</evidence>
<evidence type="ECO:0000256" key="2">
    <source>
        <dbReference type="ARBA" id="ARBA00022771"/>
    </source>
</evidence>
<evidence type="ECO:0000256" key="1">
    <source>
        <dbReference type="ARBA" id="ARBA00022723"/>
    </source>
</evidence>
<feature type="compositionally biased region" description="Low complexity" evidence="6">
    <location>
        <begin position="349"/>
        <end position="362"/>
    </location>
</feature>
<evidence type="ECO:0000259" key="7">
    <source>
        <dbReference type="PROSITE" id="PS50089"/>
    </source>
</evidence>
<dbReference type="PROSITE" id="PS50294">
    <property type="entry name" value="WD_REPEATS_REGION"/>
    <property type="match status" value="1"/>
</dbReference>
<proteinExistence type="predicted"/>
<evidence type="ECO:0000313" key="8">
    <source>
        <dbReference type="EMBL" id="KAH6589984.1"/>
    </source>
</evidence>
<dbReference type="PROSITE" id="PS00518">
    <property type="entry name" value="ZF_RING_1"/>
    <property type="match status" value="1"/>
</dbReference>
<keyword evidence="3" id="KW-0862">Zinc</keyword>
<dbReference type="Pfam" id="PF13923">
    <property type="entry name" value="zf-C3HC4_2"/>
    <property type="match status" value="1"/>
</dbReference>
<evidence type="ECO:0000313" key="9">
    <source>
        <dbReference type="Proteomes" id="UP001648503"/>
    </source>
</evidence>
<dbReference type="InterPro" id="IPR001680">
    <property type="entry name" value="WD40_rpt"/>
</dbReference>
<evidence type="ECO:0000256" key="3">
    <source>
        <dbReference type="ARBA" id="ARBA00022833"/>
    </source>
</evidence>
<dbReference type="SUPFAM" id="SSF57850">
    <property type="entry name" value="RING/U-box"/>
    <property type="match status" value="1"/>
</dbReference>
<feature type="compositionally biased region" description="Basic and acidic residues" evidence="6">
    <location>
        <begin position="278"/>
        <end position="288"/>
    </location>
</feature>
<evidence type="ECO:0000256" key="5">
    <source>
        <dbReference type="PROSITE-ProRule" id="PRU00221"/>
    </source>
</evidence>
<feature type="region of interest" description="Disordered" evidence="6">
    <location>
        <begin position="267"/>
        <end position="302"/>
    </location>
</feature>
<keyword evidence="9" id="KW-1185">Reference proteome</keyword>
<dbReference type="EMBL" id="JAFCIX010000438">
    <property type="protein sequence ID" value="KAH6589984.1"/>
    <property type="molecule type" value="Genomic_DNA"/>
</dbReference>
<name>A0ABQ8F138_9FUNG</name>
<feature type="region of interest" description="Disordered" evidence="6">
    <location>
        <begin position="349"/>
        <end position="372"/>
    </location>
</feature>
<feature type="region of interest" description="Disordered" evidence="6">
    <location>
        <begin position="41"/>
        <end position="77"/>
    </location>
</feature>
<feature type="repeat" description="WD" evidence="5">
    <location>
        <begin position="716"/>
        <end position="758"/>
    </location>
</feature>
<dbReference type="InterPro" id="IPR036322">
    <property type="entry name" value="WD40_repeat_dom_sf"/>
</dbReference>
<dbReference type="CDD" id="cd16504">
    <property type="entry name" value="RING-HC_COP1"/>
    <property type="match status" value="1"/>
</dbReference>
<keyword evidence="5" id="KW-0853">WD repeat</keyword>
<keyword evidence="1" id="KW-0479">Metal-binding</keyword>
<dbReference type="PANTHER" id="PTHR44080:SF1">
    <property type="entry name" value="E3 UBIQUITIN-PROTEIN LIGASE COP1"/>
    <property type="match status" value="1"/>
</dbReference>
<feature type="domain" description="RING-type" evidence="7">
    <location>
        <begin position="115"/>
        <end position="153"/>
    </location>
</feature>
<protein>
    <recommendedName>
        <fullName evidence="7">RING-type domain-containing protein</fullName>
    </recommendedName>
</protein>
<dbReference type="Pfam" id="PF00400">
    <property type="entry name" value="WD40"/>
    <property type="match status" value="2"/>
</dbReference>
<dbReference type="Gene3D" id="3.30.40.10">
    <property type="entry name" value="Zinc/RING finger domain, C3HC4 (zinc finger)"/>
    <property type="match status" value="1"/>
</dbReference>
<sequence length="952" mass="104202">MHSAAHISLEAGASRSIGAASAGSSVNAESVDRTDPAVDAMTARPKHSSTAGLGVGPSNPSTKASINAHPNVSTTTTTLVSGPALLTTLQSDLRAVCSPLPASEQGEDLSALSTCRICLDVINEAYMTSCGHSFCFICIQQQLAIKPQCPACSNPVDDGQVYPNFTLNRMITKTHQRRGTSPAIISQSSDLNTHDIDAMVSKLLAQKRRIEVVDRSVRLELLGDFLRKTIEEKKHTLAELSTQLRYLNEDMSIVDRLVAPVRDDTDADFSDLDLPVPHQRDQAHDRNEQAGARSPKGGNNAQVPDAPYLILHSAPAPQEMGSSEMGPSEMGLGGSSLSATNSMGGPSISITTIPRTTINTPRGNTPIHTRIPLPTVVGEDSEYGPEREALHAHLLAEAGSTVIEASNTVESAPDTTLNQPHNRVMQGYWRRKRHHSLIEGSTLDTDVSNRNLDMHPPPILREPPKPTSIRLINGESLPQRIPRLKVHIEDLQSVYFEWRLGARPSNTDHDDLPDDLARFSSSLAKFSKYSRFRTLATARYGEIVVTSQLSIVSSIDFDKDDEFFAAAGVSKKIKIFEYSSVVVDARQLAGYTGGFISRSSRLMRANKRGRSERQRSDMDVSASVGGSGESFYGESQGNASLDQVAVDEEPDTALDESNRAPRPENVPRYPTREMSSRSKISCLSYNSYIKPYLLSSDYEGVVTLWDASVGTAILTLDEHEKRTWSVDFSVTDPMRIASGSDDTRVKLWQANQKRSVLTIESKANICSVKFHPNFSHHLAFGSADHHVHYYDLRNPTIPLHVFKGHRKAVSYVKFINDNEMVSASTDCSLRLWSLKESMTGSAMNAKGRSQSVFARSYNGHTNEKNFVGLSVNCDGEFIACGSETNEVYTYFSKLSKPVLTHHFGSTIDSVTGAPNSHADPSLFVSSMCWKRKTPNILVAANSQGRVKVLEMV</sequence>
<dbReference type="PANTHER" id="PTHR44080">
    <property type="entry name" value="E3 UBIQUITIN-PROTEIN LIGASE COP1"/>
    <property type="match status" value="1"/>
</dbReference>
<dbReference type="InterPro" id="IPR017907">
    <property type="entry name" value="Znf_RING_CS"/>
</dbReference>
<dbReference type="SUPFAM" id="SSF50978">
    <property type="entry name" value="WD40 repeat-like"/>
    <property type="match status" value="1"/>
</dbReference>
<feature type="compositionally biased region" description="Basic and acidic residues" evidence="6">
    <location>
        <begin position="609"/>
        <end position="618"/>
    </location>
</feature>
<dbReference type="InterPro" id="IPR001841">
    <property type="entry name" value="Znf_RING"/>
</dbReference>
<accession>A0ABQ8F138</accession>
<reference evidence="8 9" key="1">
    <citation type="submission" date="2021-02" db="EMBL/GenBank/DDBJ databases">
        <title>Variation within the Batrachochytrium salamandrivorans European outbreak.</title>
        <authorList>
            <person name="Kelly M."/>
            <person name="Pasmans F."/>
            <person name="Shea T.P."/>
            <person name="Munoz J.F."/>
            <person name="Carranza S."/>
            <person name="Cuomo C.A."/>
            <person name="Martel A."/>
        </authorList>
    </citation>
    <scope>NUCLEOTIDE SEQUENCE [LARGE SCALE GENOMIC DNA]</scope>
    <source>
        <strain evidence="8 9">AMFP18/2</strain>
    </source>
</reference>
<comment type="caution">
    <text evidence="8">The sequence shown here is derived from an EMBL/GenBank/DDBJ whole genome shotgun (WGS) entry which is preliminary data.</text>
</comment>
<dbReference type="Proteomes" id="UP001648503">
    <property type="component" value="Unassembled WGS sequence"/>
</dbReference>
<dbReference type="InterPro" id="IPR013083">
    <property type="entry name" value="Znf_RING/FYVE/PHD"/>
</dbReference>
<evidence type="ECO:0000256" key="6">
    <source>
        <dbReference type="SAM" id="MobiDB-lite"/>
    </source>
</evidence>
<dbReference type="PROSITE" id="PS50089">
    <property type="entry name" value="ZF_RING_2"/>
    <property type="match status" value="1"/>
</dbReference>
<organism evidence="8 9">
    <name type="scientific">Batrachochytrium salamandrivorans</name>
    <dbReference type="NCBI Taxonomy" id="1357716"/>
    <lineage>
        <taxon>Eukaryota</taxon>
        <taxon>Fungi</taxon>
        <taxon>Fungi incertae sedis</taxon>
        <taxon>Chytridiomycota</taxon>
        <taxon>Chytridiomycota incertae sedis</taxon>
        <taxon>Chytridiomycetes</taxon>
        <taxon>Rhizophydiales</taxon>
        <taxon>Rhizophydiales incertae sedis</taxon>
        <taxon>Batrachochytrium</taxon>
    </lineage>
</organism>
<dbReference type="InterPro" id="IPR015943">
    <property type="entry name" value="WD40/YVTN_repeat-like_dom_sf"/>
</dbReference>
<feature type="compositionally biased region" description="Polar residues" evidence="6">
    <location>
        <begin position="58"/>
        <end position="77"/>
    </location>
</feature>
<feature type="repeat" description="WD" evidence="5">
    <location>
        <begin position="802"/>
        <end position="842"/>
    </location>
</feature>
<feature type="region of interest" description="Disordered" evidence="6">
    <location>
        <begin position="606"/>
        <end position="673"/>
    </location>
</feature>
<feature type="compositionally biased region" description="Acidic residues" evidence="6">
    <location>
        <begin position="645"/>
        <end position="654"/>
    </location>
</feature>
<gene>
    <name evidence="8" type="ORF">BASA50_009685</name>
</gene>
<dbReference type="SMART" id="SM00184">
    <property type="entry name" value="RING"/>
    <property type="match status" value="1"/>
</dbReference>
<dbReference type="PROSITE" id="PS50082">
    <property type="entry name" value="WD_REPEATS_2"/>
    <property type="match status" value="2"/>
</dbReference>
<dbReference type="InterPro" id="IPR042755">
    <property type="entry name" value="COP1"/>
</dbReference>
<dbReference type="SMART" id="SM00320">
    <property type="entry name" value="WD40"/>
    <property type="match status" value="7"/>
</dbReference>
<keyword evidence="2 4" id="KW-0863">Zinc-finger</keyword>